<accession>A0A8H5KSW5</accession>
<dbReference type="PANTHER" id="PTHR33048:SF2">
    <property type="entry name" value="SRPK"/>
    <property type="match status" value="1"/>
</dbReference>
<feature type="domain" description="Rhodopsin" evidence="8">
    <location>
        <begin position="25"/>
        <end position="124"/>
    </location>
</feature>
<dbReference type="AlphaFoldDB" id="A0A8H5KSW5"/>
<gene>
    <name evidence="9" type="ORF">FPANT_9681</name>
</gene>
<organism evidence="9 10">
    <name type="scientific">Fusarium pseudoanthophilum</name>
    <dbReference type="NCBI Taxonomy" id="48495"/>
    <lineage>
        <taxon>Eukaryota</taxon>
        <taxon>Fungi</taxon>
        <taxon>Dikarya</taxon>
        <taxon>Ascomycota</taxon>
        <taxon>Pezizomycotina</taxon>
        <taxon>Sordariomycetes</taxon>
        <taxon>Hypocreomycetidae</taxon>
        <taxon>Hypocreales</taxon>
        <taxon>Nectriaceae</taxon>
        <taxon>Fusarium</taxon>
        <taxon>Fusarium fujikuroi species complex</taxon>
    </lineage>
</organism>
<evidence type="ECO:0000256" key="4">
    <source>
        <dbReference type="ARBA" id="ARBA00023136"/>
    </source>
</evidence>
<evidence type="ECO:0000313" key="10">
    <source>
        <dbReference type="Proteomes" id="UP000544095"/>
    </source>
</evidence>
<evidence type="ECO:0000256" key="6">
    <source>
        <dbReference type="SAM" id="MobiDB-lite"/>
    </source>
</evidence>
<keyword evidence="2 7" id="KW-0812">Transmembrane</keyword>
<dbReference type="EMBL" id="JAAOAR010000525">
    <property type="protein sequence ID" value="KAF5579312.1"/>
    <property type="molecule type" value="Genomic_DNA"/>
</dbReference>
<dbReference type="InterPro" id="IPR049326">
    <property type="entry name" value="Rhodopsin_dom_fungi"/>
</dbReference>
<feature type="region of interest" description="Disordered" evidence="6">
    <location>
        <begin position="298"/>
        <end position="322"/>
    </location>
</feature>
<comment type="similarity">
    <text evidence="5">Belongs to the SAT4 family.</text>
</comment>
<evidence type="ECO:0000256" key="7">
    <source>
        <dbReference type="SAM" id="Phobius"/>
    </source>
</evidence>
<evidence type="ECO:0000259" key="8">
    <source>
        <dbReference type="Pfam" id="PF20684"/>
    </source>
</evidence>
<protein>
    <submittedName>
        <fullName evidence="9">Integral membrane protein PTH11</fullName>
    </submittedName>
</protein>
<reference evidence="9 10" key="1">
    <citation type="submission" date="2020-05" db="EMBL/GenBank/DDBJ databases">
        <title>Identification and distribution of gene clusters putatively required for synthesis of sphingolipid metabolism inhibitors in phylogenetically diverse species of the filamentous fungus Fusarium.</title>
        <authorList>
            <person name="Kim H.-S."/>
            <person name="Busman M."/>
            <person name="Brown D.W."/>
            <person name="Divon H."/>
            <person name="Uhlig S."/>
            <person name="Proctor R.H."/>
        </authorList>
    </citation>
    <scope>NUCLEOTIDE SEQUENCE [LARGE SCALE GENOMIC DNA]</scope>
    <source>
        <strain evidence="9 10">NRRL 25211</strain>
    </source>
</reference>
<dbReference type="GO" id="GO:0016020">
    <property type="term" value="C:membrane"/>
    <property type="evidence" value="ECO:0007669"/>
    <property type="project" value="UniProtKB-SubCell"/>
</dbReference>
<evidence type="ECO:0000256" key="1">
    <source>
        <dbReference type="ARBA" id="ARBA00004141"/>
    </source>
</evidence>
<feature type="transmembrane region" description="Helical" evidence="7">
    <location>
        <begin position="90"/>
        <end position="111"/>
    </location>
</feature>
<proteinExistence type="inferred from homology"/>
<dbReference type="Pfam" id="PF20684">
    <property type="entry name" value="Fung_rhodopsin"/>
    <property type="match status" value="2"/>
</dbReference>
<comment type="subcellular location">
    <subcellularLocation>
        <location evidence="1">Membrane</location>
        <topology evidence="1">Multi-pass membrane protein</topology>
    </subcellularLocation>
</comment>
<evidence type="ECO:0000256" key="5">
    <source>
        <dbReference type="ARBA" id="ARBA00038359"/>
    </source>
</evidence>
<name>A0A8H5KSW5_9HYPO</name>
<dbReference type="Proteomes" id="UP000544095">
    <property type="component" value="Unassembled WGS sequence"/>
</dbReference>
<comment type="caution">
    <text evidence="9">The sequence shown here is derived from an EMBL/GenBank/DDBJ whole genome shotgun (WGS) entry which is preliminary data.</text>
</comment>
<keyword evidence="4 7" id="KW-0472">Membrane</keyword>
<dbReference type="InterPro" id="IPR052337">
    <property type="entry name" value="SAT4-like"/>
</dbReference>
<feature type="transmembrane region" description="Helical" evidence="7">
    <location>
        <begin position="172"/>
        <end position="198"/>
    </location>
</feature>
<evidence type="ECO:0000256" key="3">
    <source>
        <dbReference type="ARBA" id="ARBA00022989"/>
    </source>
</evidence>
<feature type="transmembrane region" description="Helical" evidence="7">
    <location>
        <begin position="210"/>
        <end position="232"/>
    </location>
</feature>
<keyword evidence="10" id="KW-1185">Reference proteome</keyword>
<keyword evidence="3 7" id="KW-1133">Transmembrane helix</keyword>
<feature type="transmembrane region" description="Helical" evidence="7">
    <location>
        <begin position="12"/>
        <end position="28"/>
    </location>
</feature>
<feature type="domain" description="Rhodopsin" evidence="8">
    <location>
        <begin position="164"/>
        <end position="283"/>
    </location>
</feature>
<evidence type="ECO:0000313" key="9">
    <source>
        <dbReference type="EMBL" id="KAF5579312.1"/>
    </source>
</evidence>
<dbReference type="PANTHER" id="PTHR33048">
    <property type="entry name" value="PTH11-LIKE INTEGRAL MEMBRANE PROTEIN (AFU_ORTHOLOGUE AFUA_5G11245)"/>
    <property type="match status" value="1"/>
</dbReference>
<sequence length="385" mass="43748">MTALAGQIAEIWILYVIGTAMIGARIFCRTKMVGYRNYDWDDYLVIAVAGMWTAAPVIGQVFVQGAEGRHTSDLTFEERKNMSEEDSKKWAYGSQMFLLGLTGYVVILWTLKFNMLCFYSRVWWLSSLRWPRRVDRSITFGKFGQIQDVSIEALDFLNGLLTWTGQCVPQNLTFFVVILVFNLVTDICIMLIPIPVLVGIQTNRLKKFGLFLLFSLGFFCMFAAILRFVLIFNASPGPQSPTIAFTNTSQLNQKGVSALWSMREDCVGIFVGQAPMVTPLLKRRFWVMAGYATDKTGNSQTPHYNGSRLESHELRSGRANNSKVHDPYSITNVVSRSESQEEIVQKDLPSLPEEPRQFRSGIRVEQRIDVEAVQGTYTPPRDPRW</sequence>
<evidence type="ECO:0000256" key="2">
    <source>
        <dbReference type="ARBA" id="ARBA00022692"/>
    </source>
</evidence>